<protein>
    <recommendedName>
        <fullName evidence="3">Serine kinase</fullName>
    </recommendedName>
</protein>
<evidence type="ECO:0000313" key="2">
    <source>
        <dbReference type="Proteomes" id="UP000238191"/>
    </source>
</evidence>
<reference evidence="2" key="1">
    <citation type="submission" date="2016-08" db="EMBL/GenBank/DDBJ databases">
        <authorList>
            <person name="Merda D."/>
            <person name="Briand M."/>
            <person name="Taghouti G."/>
            <person name="Carrere S."/>
            <person name="Gouzy J."/>
            <person name="Portier P."/>
            <person name="Jacques M.-A."/>
            <person name="Fischer-Le Saux M."/>
        </authorList>
    </citation>
    <scope>NUCLEOTIDE SEQUENCE [LARGE SCALE GENOMIC DNA]</scope>
    <source>
        <strain evidence="2">CFBP4643</strain>
    </source>
</reference>
<evidence type="ECO:0000313" key="1">
    <source>
        <dbReference type="EMBL" id="PPU69002.1"/>
    </source>
</evidence>
<organism evidence="1 2">
    <name type="scientific">Xanthomonas pisi</name>
    <dbReference type="NCBI Taxonomy" id="56457"/>
    <lineage>
        <taxon>Bacteria</taxon>
        <taxon>Pseudomonadati</taxon>
        <taxon>Pseudomonadota</taxon>
        <taxon>Gammaproteobacteria</taxon>
        <taxon>Lysobacterales</taxon>
        <taxon>Lysobacteraceae</taxon>
        <taxon>Xanthomonas</taxon>
    </lineage>
</organism>
<sequence>MRENPGARVFSERQHHYLLCGWHVRSSLALPELPPWPASAAGHRDADVVIEDASLPSRLDSADPTDTWLSIGTDGSVLLQIPDLVRILVRGGRSIQVQRLRQDDESWRLFLLGSALGYLCLQRGLFPLHAACLRIGSRTVAIAGHSGAGKSTLSAALLKRGHGLLSDDLAVIRTEGRIEVLPAFPRLKLWRDTLDSLQMPHTGLPQIRPGMDKFDLRPQSGFDPTPAPLDAIVILKEAPELRMQRHSPGAALPLLHSYLTRPQAARRLGLWPTTFAQAAAIARQVPVWHLLRPRRFDALDAGIELIEAHLAT</sequence>
<accession>A0A2S7D5A0</accession>
<evidence type="ECO:0008006" key="3">
    <source>
        <dbReference type="Google" id="ProtNLM"/>
    </source>
</evidence>
<dbReference type="EMBL" id="MDEI01000005">
    <property type="protein sequence ID" value="PPU69002.1"/>
    <property type="molecule type" value="Genomic_DNA"/>
</dbReference>
<dbReference type="SUPFAM" id="SSF53795">
    <property type="entry name" value="PEP carboxykinase-like"/>
    <property type="match status" value="1"/>
</dbReference>
<gene>
    <name evidence="1" type="ORF">XpiCFBP4643_07815</name>
</gene>
<proteinExistence type="predicted"/>
<dbReference type="Gene3D" id="3.40.50.300">
    <property type="entry name" value="P-loop containing nucleotide triphosphate hydrolases"/>
    <property type="match status" value="1"/>
</dbReference>
<dbReference type="OrthoDB" id="3213869at2"/>
<dbReference type="AlphaFoldDB" id="A0A2S7D5A0"/>
<dbReference type="InterPro" id="IPR027417">
    <property type="entry name" value="P-loop_NTPase"/>
</dbReference>
<dbReference type="Proteomes" id="UP000238191">
    <property type="component" value="Unassembled WGS sequence"/>
</dbReference>
<keyword evidence="2" id="KW-1185">Reference proteome</keyword>
<name>A0A2S7D5A0_9XANT</name>
<comment type="caution">
    <text evidence="1">The sequence shown here is derived from an EMBL/GenBank/DDBJ whole genome shotgun (WGS) entry which is preliminary data.</text>
</comment>